<evidence type="ECO:0000313" key="6">
    <source>
        <dbReference type="Proteomes" id="UP001430953"/>
    </source>
</evidence>
<dbReference type="PANTHER" id="PTHR11008:SF39">
    <property type="entry name" value="CIRCADIAN CLOCK-CONTROLLED PROTEIN-LIKE PROTEIN"/>
    <property type="match status" value="1"/>
</dbReference>
<evidence type="ECO:0000256" key="2">
    <source>
        <dbReference type="ARBA" id="ARBA00023108"/>
    </source>
</evidence>
<evidence type="ECO:0008006" key="7">
    <source>
        <dbReference type="Google" id="ProtNLM"/>
    </source>
</evidence>
<feature type="chain" id="PRO_5043475365" description="Protein takeout" evidence="4">
    <location>
        <begin position="23"/>
        <end position="252"/>
    </location>
</feature>
<dbReference type="InterPro" id="IPR010562">
    <property type="entry name" value="Haemolymph_juvenile_hormone-bd"/>
</dbReference>
<evidence type="ECO:0000256" key="1">
    <source>
        <dbReference type="ARBA" id="ARBA00022729"/>
    </source>
</evidence>
<dbReference type="FunFam" id="3.15.10.30:FF:000001">
    <property type="entry name" value="Takeout-like protein 1"/>
    <property type="match status" value="1"/>
</dbReference>
<dbReference type="PANTHER" id="PTHR11008">
    <property type="entry name" value="PROTEIN TAKEOUT-LIKE PROTEIN"/>
    <property type="match status" value="1"/>
</dbReference>
<dbReference type="GO" id="GO:0005615">
    <property type="term" value="C:extracellular space"/>
    <property type="evidence" value="ECO:0007669"/>
    <property type="project" value="TreeGrafter"/>
</dbReference>
<dbReference type="SMART" id="SM00700">
    <property type="entry name" value="JHBP"/>
    <property type="match status" value="1"/>
</dbReference>
<comment type="similarity">
    <text evidence="3">Belongs to the TO family.</text>
</comment>
<sequence>MQIDAHIFTFLFLTSGFVAVRTGDIPLFLKKCHRSDPNLNECIKQSIELLKPYLRSGIPALQIPPCEPLRIPQIEISQSSGPIFIESTYTDIEVQGGINFILKNFNMDMDNERITLELYFPRLEMNAHYNIEGKIMMLPIKGNGLAQANFTDIDVVAIIQGNHYQDQKTGEVHYRFTDLHLDFDVKQANIHLDNLFNGNTVLANATNLFLNDNWNDVKVKIKPVLEKTISGTIKTISDKIYSKFSLDTILPP</sequence>
<dbReference type="Proteomes" id="UP001430953">
    <property type="component" value="Unassembled WGS sequence"/>
</dbReference>
<dbReference type="InterPro" id="IPR038606">
    <property type="entry name" value="To_sf"/>
</dbReference>
<reference evidence="5 6" key="1">
    <citation type="submission" date="2023-03" db="EMBL/GenBank/DDBJ databases">
        <title>High recombination rates correlate with genetic variation in Cardiocondyla obscurior ants.</title>
        <authorList>
            <person name="Errbii M."/>
        </authorList>
    </citation>
    <scope>NUCLEOTIDE SEQUENCE [LARGE SCALE GENOMIC DNA]</scope>
    <source>
        <strain evidence="5">Alpha-2009</strain>
        <tissue evidence="5">Whole body</tissue>
    </source>
</reference>
<organism evidence="5 6">
    <name type="scientific">Cardiocondyla obscurior</name>
    <dbReference type="NCBI Taxonomy" id="286306"/>
    <lineage>
        <taxon>Eukaryota</taxon>
        <taxon>Metazoa</taxon>
        <taxon>Ecdysozoa</taxon>
        <taxon>Arthropoda</taxon>
        <taxon>Hexapoda</taxon>
        <taxon>Insecta</taxon>
        <taxon>Pterygota</taxon>
        <taxon>Neoptera</taxon>
        <taxon>Endopterygota</taxon>
        <taxon>Hymenoptera</taxon>
        <taxon>Apocrita</taxon>
        <taxon>Aculeata</taxon>
        <taxon>Formicoidea</taxon>
        <taxon>Formicidae</taxon>
        <taxon>Myrmicinae</taxon>
        <taxon>Cardiocondyla</taxon>
    </lineage>
</organism>
<keyword evidence="2" id="KW-0090">Biological rhythms</keyword>
<evidence type="ECO:0000256" key="3">
    <source>
        <dbReference type="ARBA" id="ARBA00060902"/>
    </source>
</evidence>
<protein>
    <recommendedName>
        <fullName evidence="7">Protein takeout</fullName>
    </recommendedName>
</protein>
<dbReference type="AlphaFoldDB" id="A0AAW2EDX2"/>
<feature type="signal peptide" evidence="4">
    <location>
        <begin position="1"/>
        <end position="22"/>
    </location>
</feature>
<accession>A0AAW2EDX2</accession>
<gene>
    <name evidence="5" type="ORF">PUN28_018766</name>
</gene>
<keyword evidence="1 4" id="KW-0732">Signal</keyword>
<dbReference type="EMBL" id="JADYXP020000024">
    <property type="protein sequence ID" value="KAL0101135.1"/>
    <property type="molecule type" value="Genomic_DNA"/>
</dbReference>
<evidence type="ECO:0000256" key="4">
    <source>
        <dbReference type="SAM" id="SignalP"/>
    </source>
</evidence>
<name>A0AAW2EDX2_9HYME</name>
<comment type="caution">
    <text evidence="5">The sequence shown here is derived from an EMBL/GenBank/DDBJ whole genome shotgun (WGS) entry which is preliminary data.</text>
</comment>
<evidence type="ECO:0000313" key="5">
    <source>
        <dbReference type="EMBL" id="KAL0101135.1"/>
    </source>
</evidence>
<proteinExistence type="inferred from homology"/>
<dbReference type="Gene3D" id="3.15.10.30">
    <property type="entry name" value="Haemolymph juvenile hormone binding protein"/>
    <property type="match status" value="1"/>
</dbReference>
<keyword evidence="6" id="KW-1185">Reference proteome</keyword>
<dbReference type="GO" id="GO:0007623">
    <property type="term" value="P:circadian rhythm"/>
    <property type="evidence" value="ECO:0007669"/>
    <property type="project" value="UniProtKB-ARBA"/>
</dbReference>
<dbReference type="Pfam" id="PF06585">
    <property type="entry name" value="JHBP"/>
    <property type="match status" value="1"/>
</dbReference>